<dbReference type="InterPro" id="IPR000014">
    <property type="entry name" value="PAS"/>
</dbReference>
<evidence type="ECO:0000313" key="16">
    <source>
        <dbReference type="Proteomes" id="UP000594800"/>
    </source>
</evidence>
<dbReference type="PROSITE" id="PS50110">
    <property type="entry name" value="RESPONSE_REGULATORY"/>
    <property type="match status" value="1"/>
</dbReference>
<dbReference type="Gene3D" id="3.30.450.20">
    <property type="entry name" value="PAS domain"/>
    <property type="match status" value="1"/>
</dbReference>
<dbReference type="InterPro" id="IPR001789">
    <property type="entry name" value="Sig_transdc_resp-reg_receiver"/>
</dbReference>
<proteinExistence type="predicted"/>
<evidence type="ECO:0000256" key="9">
    <source>
        <dbReference type="ARBA" id="ARBA00022840"/>
    </source>
</evidence>
<dbReference type="Pfam" id="PF01590">
    <property type="entry name" value="GAF"/>
    <property type="match status" value="1"/>
</dbReference>
<keyword evidence="6" id="KW-0808">Transferase</keyword>
<dbReference type="PANTHER" id="PTHR41523">
    <property type="entry name" value="TWO-COMPONENT SYSTEM SENSOR PROTEIN"/>
    <property type="match status" value="1"/>
</dbReference>
<dbReference type="EC" id="2.7.13.3" evidence="2"/>
<dbReference type="PANTHER" id="PTHR41523:SF8">
    <property type="entry name" value="ETHYLENE RESPONSE SENSOR PROTEIN"/>
    <property type="match status" value="1"/>
</dbReference>
<dbReference type="Proteomes" id="UP000594800">
    <property type="component" value="Chromosome"/>
</dbReference>
<dbReference type="Pfam" id="PF08446">
    <property type="entry name" value="PAS_2"/>
    <property type="match status" value="1"/>
</dbReference>
<dbReference type="GO" id="GO:0005524">
    <property type="term" value="F:ATP binding"/>
    <property type="evidence" value="ECO:0007669"/>
    <property type="project" value="UniProtKB-KW"/>
</dbReference>
<dbReference type="GO" id="GO:0009584">
    <property type="term" value="P:detection of visible light"/>
    <property type="evidence" value="ECO:0007669"/>
    <property type="project" value="InterPro"/>
</dbReference>
<dbReference type="AlphaFoldDB" id="A0A7S9LNN2"/>
<evidence type="ECO:0000259" key="13">
    <source>
        <dbReference type="PROSITE" id="PS50046"/>
    </source>
</evidence>
<comment type="catalytic activity">
    <reaction evidence="1">
        <text>ATP + protein L-histidine = ADP + protein N-phospho-L-histidine.</text>
        <dbReference type="EC" id="2.7.13.3"/>
    </reaction>
</comment>
<keyword evidence="7" id="KW-0547">Nucleotide-binding</keyword>
<dbReference type="EMBL" id="CP064942">
    <property type="protein sequence ID" value="QPH52359.1"/>
    <property type="molecule type" value="Genomic_DNA"/>
</dbReference>
<dbReference type="InterPro" id="IPR013654">
    <property type="entry name" value="PAS_2"/>
</dbReference>
<evidence type="ECO:0000256" key="2">
    <source>
        <dbReference type="ARBA" id="ARBA00012438"/>
    </source>
</evidence>
<dbReference type="RefSeq" id="WP_196101573.1">
    <property type="nucleotide sequence ID" value="NZ_CP064942.1"/>
</dbReference>
<protein>
    <recommendedName>
        <fullName evidence="2">histidine kinase</fullName>
        <ecNumber evidence="2">2.7.13.3</ecNumber>
    </recommendedName>
</protein>
<dbReference type="Gene3D" id="3.30.565.10">
    <property type="entry name" value="Histidine kinase-like ATPase, C-terminal domain"/>
    <property type="match status" value="1"/>
</dbReference>
<evidence type="ECO:0000256" key="12">
    <source>
        <dbReference type="PROSITE-ProRule" id="PRU00169"/>
    </source>
</evidence>
<dbReference type="GO" id="GO:0004673">
    <property type="term" value="F:protein histidine kinase activity"/>
    <property type="evidence" value="ECO:0007669"/>
    <property type="project" value="UniProtKB-EC"/>
</dbReference>
<sequence>MPDPQPKMEPFGEVDLTSCDREQIHIPGRIQPFGCLIALDPDWIVSHVSENAAEVLGLPSVDELIGRPLRQFARSDAIHDLRGRMQTIATPDMTERLYGVELTEGGETFDIGMHMAGRTIILELEPHDQRRYLDQAGLVRSMVERLKRCEDTHTLCEQAGRQMRALTGFDRVMVYRFAADDSGEVISESRRQDLEPYLGLRYPASDIPKQARALYTRSLLRIIADVKGETIPVRATAEAAAEPLDMSLSGLRAVSPIHLEYLSNMGVGASMSVSILRNGRLWGLFACHHMTAKTLSYDVRSAAEMFGQVFSLLLEQTESRAERDEAARVRILHDQIMGEFMDASDIAGQFERISEAVRTLLPFDGAACRIDGTFASYGNGLAQEEFDALADFLDEQPQRRSFVADSLAEAYPDGAAYVDRVAGAIALPVRRSPNDYVVFFRKEEAQSVRWAGNPEKPVEVGPNGTRLMPRESFAAWTEEVRGRCSPWTESEQRIADTLRETIVETILRISDASREVQERLQERQDLLIGELNHRVRNILNLISGLVSQSADGERDVSEFTAVLGGRIHALARAHDQVNRKSWEPASLRKLLQAEAEAFSTDAFDRIIISGTDAKLEADAYSTMALVLHELVTNATKYGALSSRNGRVLISIKQGEEGGIDLEWVEIGGPAVAEPLRRGFGSTVIERAVVHELRGTAELLFDPGGVQVRLHVPERHLATVEVSEEEAAPTPVAPQAPVREMRLSGKALVLEDNMIIALDAEELLYELGVEDVRIVATNEEAAAMIKAESFDFAVLDFNLGDQTSVPTANLLRGRNTPVIFATGYGDMPDLVKQVEGAPIIQKPYDAHELARALQEVVFG</sequence>
<keyword evidence="5" id="KW-0716">Sensory transduction</keyword>
<dbReference type="SUPFAM" id="SSF55785">
    <property type="entry name" value="PYP-like sensor domain (PAS domain)"/>
    <property type="match status" value="1"/>
</dbReference>
<dbReference type="Gene3D" id="3.30.450.270">
    <property type="match status" value="1"/>
</dbReference>
<dbReference type="InterPro" id="IPR036890">
    <property type="entry name" value="HATPase_C_sf"/>
</dbReference>
<dbReference type="InterPro" id="IPR009219">
    <property type="entry name" value="Bactrphtchr_CheY"/>
</dbReference>
<dbReference type="GO" id="GO:0006355">
    <property type="term" value="P:regulation of DNA-templated transcription"/>
    <property type="evidence" value="ECO:0007669"/>
    <property type="project" value="InterPro"/>
</dbReference>
<dbReference type="PIRSF" id="PIRSF036397">
    <property type="entry name" value="Bactrphtchrm_rec"/>
    <property type="match status" value="1"/>
</dbReference>
<keyword evidence="10" id="KW-0157">Chromophore</keyword>
<dbReference type="SUPFAM" id="SSF52172">
    <property type="entry name" value="CheY-like"/>
    <property type="match status" value="1"/>
</dbReference>
<evidence type="ECO:0000313" key="15">
    <source>
        <dbReference type="EMBL" id="QPH52359.1"/>
    </source>
</evidence>
<dbReference type="CDD" id="cd00130">
    <property type="entry name" value="PAS"/>
    <property type="match status" value="1"/>
</dbReference>
<dbReference type="InterPro" id="IPR011102">
    <property type="entry name" value="Sig_transdc_His_kinase_HWE"/>
</dbReference>
<dbReference type="InterPro" id="IPR011006">
    <property type="entry name" value="CheY-like_superfamily"/>
</dbReference>
<dbReference type="GO" id="GO:0000160">
    <property type="term" value="P:phosphorelay signal transduction system"/>
    <property type="evidence" value="ECO:0007669"/>
    <property type="project" value="InterPro"/>
</dbReference>
<dbReference type="GO" id="GO:0009881">
    <property type="term" value="F:photoreceptor activity"/>
    <property type="evidence" value="ECO:0007669"/>
    <property type="project" value="UniProtKB-KW"/>
</dbReference>
<keyword evidence="4 12" id="KW-0597">Phosphoprotein</keyword>
<keyword evidence="11" id="KW-0675">Receptor</keyword>
<evidence type="ECO:0000259" key="14">
    <source>
        <dbReference type="PROSITE" id="PS50110"/>
    </source>
</evidence>
<dbReference type="SMART" id="SM00448">
    <property type="entry name" value="REC"/>
    <property type="match status" value="1"/>
</dbReference>
<organism evidence="15 16">
    <name type="scientific">Pontivivens ytuae</name>
    <dbReference type="NCBI Taxonomy" id="2789856"/>
    <lineage>
        <taxon>Bacteria</taxon>
        <taxon>Pseudomonadati</taxon>
        <taxon>Pseudomonadota</taxon>
        <taxon>Alphaproteobacteria</taxon>
        <taxon>Rhodobacterales</taxon>
        <taxon>Paracoccaceae</taxon>
        <taxon>Pontivivens</taxon>
    </lineage>
</organism>
<dbReference type="InterPro" id="IPR013515">
    <property type="entry name" value="Phytochrome_cen-reg"/>
</dbReference>
<dbReference type="KEGG" id="poz:I0K15_11025"/>
<dbReference type="SMART" id="SM00065">
    <property type="entry name" value="GAF"/>
    <property type="match status" value="1"/>
</dbReference>
<evidence type="ECO:0000256" key="8">
    <source>
        <dbReference type="ARBA" id="ARBA00022777"/>
    </source>
</evidence>
<feature type="domain" description="Phytochrome chromophore attachment site" evidence="13">
    <location>
        <begin position="151"/>
        <end position="308"/>
    </location>
</feature>
<dbReference type="InterPro" id="IPR029016">
    <property type="entry name" value="GAF-like_dom_sf"/>
</dbReference>
<dbReference type="InterPro" id="IPR001294">
    <property type="entry name" value="Phytochrome"/>
</dbReference>
<dbReference type="PRINTS" id="PR01033">
    <property type="entry name" value="PHYTOCHROME"/>
</dbReference>
<dbReference type="SMART" id="SM00911">
    <property type="entry name" value="HWE_HK"/>
    <property type="match status" value="1"/>
</dbReference>
<reference evidence="15 16" key="1">
    <citation type="submission" date="2020-11" db="EMBL/GenBank/DDBJ databases">
        <title>Description of Pontivivens ytuae sp. nov. isolated from deep sea sediment of Mariana Trench.</title>
        <authorList>
            <person name="Wang Z."/>
            <person name="Sun Q.-L."/>
            <person name="Xu X.-D."/>
            <person name="Tang Y.-Z."/>
            <person name="Zhang J."/>
        </authorList>
    </citation>
    <scope>NUCLEOTIDE SEQUENCE [LARGE SCALE GENOMIC DNA]</scope>
    <source>
        <strain evidence="15 16">MT2928</strain>
    </source>
</reference>
<accession>A0A7S9LNN2</accession>
<keyword evidence="8" id="KW-0418">Kinase</keyword>
<dbReference type="InterPro" id="IPR043150">
    <property type="entry name" value="Phytochrome_PHY_sf"/>
</dbReference>
<dbReference type="PROSITE" id="PS50046">
    <property type="entry name" value="PHYTOCHROME_2"/>
    <property type="match status" value="1"/>
</dbReference>
<dbReference type="Gene3D" id="3.40.50.2300">
    <property type="match status" value="1"/>
</dbReference>
<evidence type="ECO:0000256" key="11">
    <source>
        <dbReference type="ARBA" id="ARBA00023170"/>
    </source>
</evidence>
<keyword evidence="9" id="KW-0067">ATP-binding</keyword>
<dbReference type="InterPro" id="IPR035965">
    <property type="entry name" value="PAS-like_dom_sf"/>
</dbReference>
<dbReference type="Gene3D" id="3.30.450.40">
    <property type="match status" value="1"/>
</dbReference>
<dbReference type="InterPro" id="IPR016132">
    <property type="entry name" value="Phyto_chromo_attachment"/>
</dbReference>
<keyword evidence="16" id="KW-1185">Reference proteome</keyword>
<dbReference type="Pfam" id="PF00072">
    <property type="entry name" value="Response_reg"/>
    <property type="match status" value="1"/>
</dbReference>
<dbReference type="SUPFAM" id="SSF55781">
    <property type="entry name" value="GAF domain-like"/>
    <property type="match status" value="2"/>
</dbReference>
<evidence type="ECO:0000256" key="6">
    <source>
        <dbReference type="ARBA" id="ARBA00022679"/>
    </source>
</evidence>
<evidence type="ECO:0000256" key="5">
    <source>
        <dbReference type="ARBA" id="ARBA00022606"/>
    </source>
</evidence>
<evidence type="ECO:0000256" key="3">
    <source>
        <dbReference type="ARBA" id="ARBA00022543"/>
    </source>
</evidence>
<feature type="domain" description="Response regulatory" evidence="14">
    <location>
        <begin position="745"/>
        <end position="856"/>
    </location>
</feature>
<dbReference type="Pfam" id="PF07536">
    <property type="entry name" value="HWE_HK"/>
    <property type="match status" value="1"/>
</dbReference>
<dbReference type="Pfam" id="PF00360">
    <property type="entry name" value="PHY"/>
    <property type="match status" value="1"/>
</dbReference>
<evidence type="ECO:0000256" key="1">
    <source>
        <dbReference type="ARBA" id="ARBA00000085"/>
    </source>
</evidence>
<name>A0A7S9LNN2_9RHOB</name>
<keyword evidence="3" id="KW-0600">Photoreceptor protein</keyword>
<feature type="modified residue" description="4-aspartylphosphate" evidence="12">
    <location>
        <position position="795"/>
    </location>
</feature>
<evidence type="ECO:0000256" key="10">
    <source>
        <dbReference type="ARBA" id="ARBA00022991"/>
    </source>
</evidence>
<evidence type="ECO:0000256" key="4">
    <source>
        <dbReference type="ARBA" id="ARBA00022553"/>
    </source>
</evidence>
<dbReference type="InterPro" id="IPR003018">
    <property type="entry name" value="GAF"/>
</dbReference>
<gene>
    <name evidence="15" type="ORF">I0K15_11025</name>
</gene>
<evidence type="ECO:0000256" key="7">
    <source>
        <dbReference type="ARBA" id="ARBA00022741"/>
    </source>
</evidence>